<dbReference type="Proteomes" id="UP000784294">
    <property type="component" value="Unassembled WGS sequence"/>
</dbReference>
<reference evidence="2" key="1">
    <citation type="submission" date="2018-11" db="EMBL/GenBank/DDBJ databases">
        <authorList>
            <consortium name="Pathogen Informatics"/>
        </authorList>
    </citation>
    <scope>NUCLEOTIDE SEQUENCE</scope>
</reference>
<protein>
    <submittedName>
        <fullName evidence="2">Uncharacterized protein</fullName>
    </submittedName>
</protein>
<accession>A0A448WIH2</accession>
<evidence type="ECO:0000313" key="2">
    <source>
        <dbReference type="EMBL" id="VEL12596.1"/>
    </source>
</evidence>
<dbReference type="AlphaFoldDB" id="A0A448WIH2"/>
<feature type="non-terminal residue" evidence="2">
    <location>
        <position position="1"/>
    </location>
</feature>
<name>A0A448WIH2_9PLAT</name>
<evidence type="ECO:0000313" key="3">
    <source>
        <dbReference type="Proteomes" id="UP000784294"/>
    </source>
</evidence>
<feature type="region of interest" description="Disordered" evidence="1">
    <location>
        <begin position="80"/>
        <end position="125"/>
    </location>
</feature>
<feature type="compositionally biased region" description="Polar residues" evidence="1">
    <location>
        <begin position="85"/>
        <end position="99"/>
    </location>
</feature>
<evidence type="ECO:0000256" key="1">
    <source>
        <dbReference type="SAM" id="MobiDB-lite"/>
    </source>
</evidence>
<keyword evidence="3" id="KW-1185">Reference proteome</keyword>
<gene>
    <name evidence="2" type="ORF">PXEA_LOCUS6036</name>
</gene>
<organism evidence="2 3">
    <name type="scientific">Protopolystoma xenopodis</name>
    <dbReference type="NCBI Taxonomy" id="117903"/>
    <lineage>
        <taxon>Eukaryota</taxon>
        <taxon>Metazoa</taxon>
        <taxon>Spiralia</taxon>
        <taxon>Lophotrochozoa</taxon>
        <taxon>Platyhelminthes</taxon>
        <taxon>Monogenea</taxon>
        <taxon>Polyopisthocotylea</taxon>
        <taxon>Polystomatidea</taxon>
        <taxon>Polystomatidae</taxon>
        <taxon>Protopolystoma</taxon>
    </lineage>
</organism>
<comment type="caution">
    <text evidence="2">The sequence shown here is derived from an EMBL/GenBank/DDBJ whole genome shotgun (WGS) entry which is preliminary data.</text>
</comment>
<proteinExistence type="predicted"/>
<dbReference type="EMBL" id="CAAALY010015237">
    <property type="protein sequence ID" value="VEL12596.1"/>
    <property type="molecule type" value="Genomic_DNA"/>
</dbReference>
<sequence length="296" mass="32108">MARISTLGMCTKHAHRYNSTQLQMRMPFADEQAHVYTTTKHFEVSIYMPDSLGYSTVTTDRASVLTLGSGASTNQTYLFAGPPSGRTSLSPTRPSSVSYRGSRMPEHSSGLVRSRRGHGRHERPELPVPAEYTVGISASRLVSFSCLKSLILLVCLSSICFITARGDGRSGTIGPQRLQPSTDTRRFARVQHLNPTAPLAGAPATACALFHALPGDLAEIWQVSAGGDLLRRLARLPVNGSLKQDGEPLLGRAEPEQLTTCHVIRPRPDGENGEDIVSQTFVVNEGQDTSYLGQHI</sequence>